<feature type="compositionally biased region" description="Polar residues" evidence="1">
    <location>
        <begin position="137"/>
        <end position="155"/>
    </location>
</feature>
<protein>
    <submittedName>
        <fullName evidence="2">Uncharacterized protein</fullName>
    </submittedName>
</protein>
<reference evidence="2" key="2">
    <citation type="journal article" date="2021" name="Genome Biol. Evol.">
        <title>Developing a high-quality reference genome for a parasitic bivalve with doubly uniparental inheritance (Bivalvia: Unionida).</title>
        <authorList>
            <person name="Smith C.H."/>
        </authorList>
    </citation>
    <scope>NUCLEOTIDE SEQUENCE</scope>
    <source>
        <strain evidence="2">CHS0354</strain>
        <tissue evidence="2">Mantle</tissue>
    </source>
</reference>
<reference evidence="2" key="1">
    <citation type="journal article" date="2021" name="Genome Biol. Evol.">
        <title>A High-Quality Reference Genome for a Parasitic Bivalve with Doubly Uniparental Inheritance (Bivalvia: Unionida).</title>
        <authorList>
            <person name="Smith C.H."/>
        </authorList>
    </citation>
    <scope>NUCLEOTIDE SEQUENCE</scope>
    <source>
        <strain evidence="2">CHS0354</strain>
    </source>
</reference>
<feature type="non-terminal residue" evidence="2">
    <location>
        <position position="155"/>
    </location>
</feature>
<dbReference type="Gene3D" id="1.10.287.950">
    <property type="entry name" value="Methyl-accepting chemotaxis protein"/>
    <property type="match status" value="1"/>
</dbReference>
<name>A0AAE0T7M3_9BIVA</name>
<dbReference type="EMBL" id="JAEAOA010000137">
    <property type="protein sequence ID" value="KAK3605287.1"/>
    <property type="molecule type" value="Genomic_DNA"/>
</dbReference>
<sequence>MKALRELVYDCRKELGIHHIHNKNKEETIKSLKEEFKKLGIQLDNFAKETKDKVEELGIKYQQLDSSVTILSKTVSSEIENVKQQLSELDKKVQGVEANMSEATKPTEQLKMLRRKSDTEIGQHEKKLRKLDKSQEVKASTSQPTNQVSIENIES</sequence>
<evidence type="ECO:0000313" key="3">
    <source>
        <dbReference type="Proteomes" id="UP001195483"/>
    </source>
</evidence>
<feature type="region of interest" description="Disordered" evidence="1">
    <location>
        <begin position="97"/>
        <end position="155"/>
    </location>
</feature>
<reference evidence="2" key="3">
    <citation type="submission" date="2023-05" db="EMBL/GenBank/DDBJ databases">
        <authorList>
            <person name="Smith C.H."/>
        </authorList>
    </citation>
    <scope>NUCLEOTIDE SEQUENCE</scope>
    <source>
        <strain evidence="2">CHS0354</strain>
        <tissue evidence="2">Mantle</tissue>
    </source>
</reference>
<comment type="caution">
    <text evidence="2">The sequence shown here is derived from an EMBL/GenBank/DDBJ whole genome shotgun (WGS) entry which is preliminary data.</text>
</comment>
<gene>
    <name evidence="2" type="ORF">CHS0354_001404</name>
</gene>
<feature type="compositionally biased region" description="Basic and acidic residues" evidence="1">
    <location>
        <begin position="115"/>
        <end position="136"/>
    </location>
</feature>
<dbReference type="AlphaFoldDB" id="A0AAE0T7M3"/>
<evidence type="ECO:0000256" key="1">
    <source>
        <dbReference type="SAM" id="MobiDB-lite"/>
    </source>
</evidence>
<keyword evidence="3" id="KW-1185">Reference proteome</keyword>
<accession>A0AAE0T7M3</accession>
<proteinExistence type="predicted"/>
<evidence type="ECO:0000313" key="2">
    <source>
        <dbReference type="EMBL" id="KAK3605287.1"/>
    </source>
</evidence>
<dbReference type="Proteomes" id="UP001195483">
    <property type="component" value="Unassembled WGS sequence"/>
</dbReference>
<organism evidence="2 3">
    <name type="scientific">Potamilus streckersoni</name>
    <dbReference type="NCBI Taxonomy" id="2493646"/>
    <lineage>
        <taxon>Eukaryota</taxon>
        <taxon>Metazoa</taxon>
        <taxon>Spiralia</taxon>
        <taxon>Lophotrochozoa</taxon>
        <taxon>Mollusca</taxon>
        <taxon>Bivalvia</taxon>
        <taxon>Autobranchia</taxon>
        <taxon>Heteroconchia</taxon>
        <taxon>Palaeoheterodonta</taxon>
        <taxon>Unionida</taxon>
        <taxon>Unionoidea</taxon>
        <taxon>Unionidae</taxon>
        <taxon>Ambleminae</taxon>
        <taxon>Lampsilini</taxon>
        <taxon>Potamilus</taxon>
    </lineage>
</organism>